<gene>
    <name evidence="3" type="ORF">K4G66_20060</name>
</gene>
<keyword evidence="1" id="KW-0732">Signal</keyword>
<dbReference type="EMBL" id="CP120682">
    <property type="protein sequence ID" value="WKN34671.1"/>
    <property type="molecule type" value="Genomic_DNA"/>
</dbReference>
<protein>
    <submittedName>
        <fullName evidence="3">DUF5683 domain-containing protein</fullName>
    </submittedName>
</protein>
<evidence type="ECO:0000313" key="3">
    <source>
        <dbReference type="EMBL" id="WKN34671.1"/>
    </source>
</evidence>
<evidence type="ECO:0000259" key="2">
    <source>
        <dbReference type="Pfam" id="PF18935"/>
    </source>
</evidence>
<sequence>MMRVKGWMTIAALLLGIGPLLAQEEGEAAPDTTVVVEDTLQLDNGATIGPNQPGVNRPDTVVIKSMAAGHSPRKAALFSAVLPGLGQAYNGKPWKIPIIYGGFATLGYLIIYNDDLYNLFLRAETALANGEESPLDGYAGSSRYTSNNLSIAVDGARRDRDFMVILTAGLYALNIMDAIVDAHLIEFDINPELSFDLKPMAGSSLAYTDHLTPTLPTYGFSFTINLP</sequence>
<feature type="chain" id="PRO_5041407874" evidence="1">
    <location>
        <begin position="23"/>
        <end position="227"/>
    </location>
</feature>
<feature type="signal peptide" evidence="1">
    <location>
        <begin position="1"/>
        <end position="22"/>
    </location>
</feature>
<feature type="domain" description="DUF5683" evidence="2">
    <location>
        <begin position="70"/>
        <end position="225"/>
    </location>
</feature>
<evidence type="ECO:0000256" key="1">
    <source>
        <dbReference type="SAM" id="SignalP"/>
    </source>
</evidence>
<proteinExistence type="predicted"/>
<accession>A0AA49GJ80</accession>
<reference evidence="3" key="2">
    <citation type="journal article" date="2024" name="Antonie Van Leeuwenhoek">
        <title>Roseihalotalea indica gen. nov., sp. nov., a halophilic Bacteroidetes from mesopelagic Southwest Indian Ocean with higher carbohydrate metabolic potential.</title>
        <authorList>
            <person name="Chen B."/>
            <person name="Zhang M."/>
            <person name="Lin D."/>
            <person name="Ye J."/>
            <person name="Tang K."/>
        </authorList>
    </citation>
    <scope>NUCLEOTIDE SEQUENCE</scope>
    <source>
        <strain evidence="3">TK19036</strain>
    </source>
</reference>
<organism evidence="3">
    <name type="scientific">Roseihalotalea indica</name>
    <dbReference type="NCBI Taxonomy" id="2867963"/>
    <lineage>
        <taxon>Bacteria</taxon>
        <taxon>Pseudomonadati</taxon>
        <taxon>Bacteroidota</taxon>
        <taxon>Cytophagia</taxon>
        <taxon>Cytophagales</taxon>
        <taxon>Catalimonadaceae</taxon>
        <taxon>Roseihalotalea</taxon>
    </lineage>
</organism>
<dbReference type="AlphaFoldDB" id="A0AA49GJ80"/>
<reference evidence="3" key="1">
    <citation type="journal article" date="2023" name="Comput. Struct. Biotechnol. J.">
        <title>Discovery of a novel marine Bacteroidetes with a rich repertoire of carbohydrate-active enzymes.</title>
        <authorList>
            <person name="Chen B."/>
            <person name="Liu G."/>
            <person name="Chen Q."/>
            <person name="Wang H."/>
            <person name="Liu L."/>
            <person name="Tang K."/>
        </authorList>
    </citation>
    <scope>NUCLEOTIDE SEQUENCE</scope>
    <source>
        <strain evidence="3">TK19036</strain>
    </source>
</reference>
<dbReference type="InterPro" id="IPR043738">
    <property type="entry name" value="DUF5683"/>
</dbReference>
<name>A0AA49GJ80_9BACT</name>
<dbReference type="Pfam" id="PF18935">
    <property type="entry name" value="DUF5683"/>
    <property type="match status" value="1"/>
</dbReference>